<evidence type="ECO:0000313" key="3">
    <source>
        <dbReference type="EMBL" id="AWL07734.1"/>
    </source>
</evidence>
<dbReference type="Pfam" id="PF09722">
    <property type="entry name" value="Xre_MbcA_ParS_C"/>
    <property type="match status" value="1"/>
</dbReference>
<accession>A0A2S2DQT6</accession>
<feature type="region of interest" description="Disordered" evidence="1">
    <location>
        <begin position="23"/>
        <end position="81"/>
    </location>
</feature>
<dbReference type="Proteomes" id="UP000245820">
    <property type="component" value="Chromosome"/>
</dbReference>
<dbReference type="SUPFAM" id="SSF57783">
    <property type="entry name" value="Zinc beta-ribbon"/>
    <property type="match status" value="1"/>
</dbReference>
<feature type="domain" description="Antitoxin Xre/MbcA/ParS-like toxin-binding" evidence="2">
    <location>
        <begin position="93"/>
        <end position="137"/>
    </location>
</feature>
<dbReference type="InterPro" id="IPR024467">
    <property type="entry name" value="Xre/MbcA/ParS-like_toxin-bd"/>
</dbReference>
<reference evidence="3 4" key="1">
    <citation type="submission" date="2018-05" db="EMBL/GenBank/DDBJ databases">
        <title>Complete genome sequence of Massilia oculi sp. nov. CCUG 43427T (=DSM 26321T), the type strain of M. oculi, and comparison with genome sequences of other Massilia strains.</title>
        <authorList>
            <person name="Zhu B."/>
        </authorList>
    </citation>
    <scope>NUCLEOTIDE SEQUENCE [LARGE SCALE GENOMIC DNA]</scope>
    <source>
        <strain evidence="3 4">CCUG 43427</strain>
    </source>
</reference>
<keyword evidence="4" id="KW-1185">Reference proteome</keyword>
<dbReference type="EMBL" id="CP029343">
    <property type="protein sequence ID" value="AWL07734.1"/>
    <property type="molecule type" value="Genomic_DNA"/>
</dbReference>
<sequence>MILRPSARGEFWGCTAFPRCKGRRSLEEEDYESQDPHKEGLHLDKEEFGEFEHEPQPLFSSVATPVSSQADARTSAGEDPGTLTRAQAIYDRATQLFGDRHAAATWLKSPKVGLGHERPVDVIQTAEGCNLVEKLLEERFEQAD</sequence>
<name>A0A2S2DQT6_9BURK</name>
<gene>
    <name evidence="3" type="ORF">DIR46_12765</name>
</gene>
<organism evidence="3 4">
    <name type="scientific">Massilia oculi</name>
    <dbReference type="NCBI Taxonomy" id="945844"/>
    <lineage>
        <taxon>Bacteria</taxon>
        <taxon>Pseudomonadati</taxon>
        <taxon>Pseudomonadota</taxon>
        <taxon>Betaproteobacteria</taxon>
        <taxon>Burkholderiales</taxon>
        <taxon>Oxalobacteraceae</taxon>
        <taxon>Telluria group</taxon>
        <taxon>Massilia</taxon>
    </lineage>
</organism>
<protein>
    <recommendedName>
        <fullName evidence="2">Antitoxin Xre/MbcA/ParS-like toxin-binding domain-containing protein</fullName>
    </recommendedName>
</protein>
<feature type="compositionally biased region" description="Basic and acidic residues" evidence="1">
    <location>
        <begin position="34"/>
        <end position="55"/>
    </location>
</feature>
<evidence type="ECO:0000313" key="4">
    <source>
        <dbReference type="Proteomes" id="UP000245820"/>
    </source>
</evidence>
<dbReference type="KEGG" id="mtim:DIR46_12765"/>
<evidence type="ECO:0000259" key="2">
    <source>
        <dbReference type="Pfam" id="PF09722"/>
    </source>
</evidence>
<feature type="compositionally biased region" description="Polar residues" evidence="1">
    <location>
        <begin position="58"/>
        <end position="72"/>
    </location>
</feature>
<proteinExistence type="predicted"/>
<dbReference type="Gene3D" id="3.30.65.10">
    <property type="entry name" value="Bacterial Topoisomerase I, domain 1"/>
    <property type="match status" value="1"/>
</dbReference>
<evidence type="ECO:0000256" key="1">
    <source>
        <dbReference type="SAM" id="MobiDB-lite"/>
    </source>
</evidence>
<dbReference type="OrthoDB" id="5782056at2"/>
<dbReference type="AlphaFoldDB" id="A0A2S2DQT6"/>